<dbReference type="Proteomes" id="UP000617734">
    <property type="component" value="Unassembled WGS sequence"/>
</dbReference>
<keyword evidence="3" id="KW-1185">Reference proteome</keyword>
<name>A0A919L3J8_9ACTN</name>
<organism evidence="2 3">
    <name type="scientific">Kitasatospora indigofera</name>
    <dbReference type="NCBI Taxonomy" id="67307"/>
    <lineage>
        <taxon>Bacteria</taxon>
        <taxon>Bacillati</taxon>
        <taxon>Actinomycetota</taxon>
        <taxon>Actinomycetes</taxon>
        <taxon>Kitasatosporales</taxon>
        <taxon>Streptomycetaceae</taxon>
        <taxon>Kitasatospora</taxon>
    </lineage>
</organism>
<sequence>MPRYETAGATVAAAGRDAAAQMESCAACLAVRERTPHGGCAWPCPDRPRRAADRIDELLRVPPGELELPGSAAGRSATDPGPDGPGRAEPEPIGSGWARGRLAAAFPLRRRPPSDGPADEGPAHDGPA</sequence>
<reference evidence="2" key="1">
    <citation type="journal article" date="2014" name="Int. J. Syst. Evol. Microbiol.">
        <title>Complete genome sequence of Corynebacterium casei LMG S-19264T (=DSM 44701T), isolated from a smear-ripened cheese.</title>
        <authorList>
            <consortium name="US DOE Joint Genome Institute (JGI-PGF)"/>
            <person name="Walter F."/>
            <person name="Albersmeier A."/>
            <person name="Kalinowski J."/>
            <person name="Ruckert C."/>
        </authorList>
    </citation>
    <scope>NUCLEOTIDE SEQUENCE</scope>
    <source>
        <strain evidence="2">JCM 4646</strain>
    </source>
</reference>
<protein>
    <submittedName>
        <fullName evidence="2">Uncharacterized protein</fullName>
    </submittedName>
</protein>
<dbReference type="AlphaFoldDB" id="A0A919L3J8"/>
<evidence type="ECO:0000256" key="1">
    <source>
        <dbReference type="SAM" id="MobiDB-lite"/>
    </source>
</evidence>
<comment type="caution">
    <text evidence="2">The sequence shown here is derived from an EMBL/GenBank/DDBJ whole genome shotgun (WGS) entry which is preliminary data.</text>
</comment>
<evidence type="ECO:0000313" key="2">
    <source>
        <dbReference type="EMBL" id="GHH83665.1"/>
    </source>
</evidence>
<reference evidence="2" key="2">
    <citation type="submission" date="2020-09" db="EMBL/GenBank/DDBJ databases">
        <authorList>
            <person name="Sun Q."/>
            <person name="Ohkuma M."/>
        </authorList>
    </citation>
    <scope>NUCLEOTIDE SEQUENCE</scope>
    <source>
        <strain evidence="2">JCM 4646</strain>
    </source>
</reference>
<feature type="region of interest" description="Disordered" evidence="1">
    <location>
        <begin position="62"/>
        <end position="128"/>
    </location>
</feature>
<feature type="compositionally biased region" description="Low complexity" evidence="1">
    <location>
        <begin position="98"/>
        <end position="107"/>
    </location>
</feature>
<proteinExistence type="predicted"/>
<accession>A0A919L3J8</accession>
<dbReference type="EMBL" id="BNBO01000067">
    <property type="protein sequence ID" value="GHH83665.1"/>
    <property type="molecule type" value="Genomic_DNA"/>
</dbReference>
<evidence type="ECO:0000313" key="3">
    <source>
        <dbReference type="Proteomes" id="UP000617734"/>
    </source>
</evidence>
<gene>
    <name evidence="2" type="ORF">GCM10018781_71350</name>
</gene>